<dbReference type="PROSITE" id="PS51724">
    <property type="entry name" value="SPOR"/>
    <property type="match status" value="1"/>
</dbReference>
<dbReference type="Gene3D" id="3.30.70.1070">
    <property type="entry name" value="Sporulation related repeat"/>
    <property type="match status" value="1"/>
</dbReference>
<dbReference type="InterPro" id="IPR007730">
    <property type="entry name" value="SPOR-like_dom"/>
</dbReference>
<dbReference type="EMBL" id="MUXF01000001">
    <property type="protein sequence ID" value="PUE67511.1"/>
    <property type="molecule type" value="Genomic_DNA"/>
</dbReference>
<evidence type="ECO:0000259" key="3">
    <source>
        <dbReference type="PROSITE" id="PS51724"/>
    </source>
</evidence>
<dbReference type="RefSeq" id="WP_108526805.1">
    <property type="nucleotide sequence ID" value="NZ_JAODIH010000010.1"/>
</dbReference>
<feature type="transmembrane region" description="Helical" evidence="2">
    <location>
        <begin position="97"/>
        <end position="118"/>
    </location>
</feature>
<organism evidence="4 5">
    <name type="scientific">Arcobacter lacus</name>
    <dbReference type="NCBI Taxonomy" id="1912876"/>
    <lineage>
        <taxon>Bacteria</taxon>
        <taxon>Pseudomonadati</taxon>
        <taxon>Campylobacterota</taxon>
        <taxon>Epsilonproteobacteria</taxon>
        <taxon>Campylobacterales</taxon>
        <taxon>Arcobacteraceae</taxon>
        <taxon>Arcobacter</taxon>
    </lineage>
</organism>
<dbReference type="InterPro" id="IPR036680">
    <property type="entry name" value="SPOR-like_sf"/>
</dbReference>
<keyword evidence="2" id="KW-0472">Membrane</keyword>
<dbReference type="SUPFAM" id="SSF110997">
    <property type="entry name" value="Sporulation related repeat"/>
    <property type="match status" value="1"/>
</dbReference>
<evidence type="ECO:0000313" key="4">
    <source>
        <dbReference type="EMBL" id="PUE67511.1"/>
    </source>
</evidence>
<accession>A0ABX5JJT6</accession>
<evidence type="ECO:0000313" key="5">
    <source>
        <dbReference type="Proteomes" id="UP000251311"/>
    </source>
</evidence>
<reference evidence="4 5" key="1">
    <citation type="submission" date="2017-02" db="EMBL/GenBank/DDBJ databases">
        <title>Arcobacter lacus sp. nov., a new species isolated from reclaimed water.</title>
        <authorList>
            <person name="Figueras M.J."/>
            <person name="Perez-Cataluna A."/>
            <person name="Salas-Masso N."/>
        </authorList>
    </citation>
    <scope>NUCLEOTIDE SEQUENCE [LARGE SCALE GENOMIC DNA]</scope>
    <source>
        <strain evidence="4 5">RW43-9</strain>
    </source>
</reference>
<proteinExistence type="predicted"/>
<name>A0ABX5JJT6_9BACT</name>
<protein>
    <submittedName>
        <fullName evidence="4">SPOR domain-containing protein</fullName>
    </submittedName>
</protein>
<evidence type="ECO:0000256" key="1">
    <source>
        <dbReference type="SAM" id="MobiDB-lite"/>
    </source>
</evidence>
<keyword evidence="5" id="KW-1185">Reference proteome</keyword>
<feature type="region of interest" description="Disordered" evidence="1">
    <location>
        <begin position="124"/>
        <end position="145"/>
    </location>
</feature>
<feature type="domain" description="SPOR" evidence="3">
    <location>
        <begin position="264"/>
        <end position="342"/>
    </location>
</feature>
<gene>
    <name evidence="4" type="ORF">B0175_00565</name>
</gene>
<feature type="compositionally biased region" description="Polar residues" evidence="1">
    <location>
        <begin position="128"/>
        <end position="145"/>
    </location>
</feature>
<dbReference type="Proteomes" id="UP000251311">
    <property type="component" value="Unassembled WGS sequence"/>
</dbReference>
<dbReference type="Pfam" id="PF05036">
    <property type="entry name" value="SPOR"/>
    <property type="match status" value="1"/>
</dbReference>
<sequence>MQIKGEDFLKKVQLQQEKEELERKLTELDESRISINSINLGNNLNNAYRNVEEETSSINLNRNSMNNQLEDEPHDFDNIMLENPTFGNNGEDNKKKYLILGILLVVLFLLTIIIIRLLTSDSKKEDQFTSNNNSSEMRTLSENSNAIDANYQKIVDTDRARKESNETMVPLPNATSTDTKLNTIQEANQANNTPSVNETYQAEAKNSISNQEMDDTIKKIEEKKATKKDEVVEKATTAKTETKKSIKDLVEGNSTSSSTAQNFSSGANGYFVQIGAFSKRPSESYLNSITKEGFKYKVIQEEVKGTMYNKLLIGPYSSSSTASSSVSTIKEKLNVTSAFVVKY</sequence>
<comment type="caution">
    <text evidence="4">The sequence shown here is derived from an EMBL/GenBank/DDBJ whole genome shotgun (WGS) entry which is preliminary data.</text>
</comment>
<keyword evidence="2" id="KW-0812">Transmembrane</keyword>
<evidence type="ECO:0000256" key="2">
    <source>
        <dbReference type="SAM" id="Phobius"/>
    </source>
</evidence>
<keyword evidence="2" id="KW-1133">Transmembrane helix</keyword>